<evidence type="ECO:0000313" key="3">
    <source>
        <dbReference type="Proteomes" id="UP001231189"/>
    </source>
</evidence>
<evidence type="ECO:0000313" key="2">
    <source>
        <dbReference type="EMBL" id="KAK1647114.1"/>
    </source>
</evidence>
<feature type="compositionally biased region" description="Low complexity" evidence="1">
    <location>
        <begin position="76"/>
        <end position="88"/>
    </location>
</feature>
<feature type="compositionally biased region" description="Basic and acidic residues" evidence="1">
    <location>
        <begin position="91"/>
        <end position="100"/>
    </location>
</feature>
<feature type="compositionally biased region" description="Polar residues" evidence="1">
    <location>
        <begin position="185"/>
        <end position="195"/>
    </location>
</feature>
<name>A0AAD8S7T5_LOLMU</name>
<evidence type="ECO:0000256" key="1">
    <source>
        <dbReference type="SAM" id="MobiDB-lite"/>
    </source>
</evidence>
<feature type="compositionally biased region" description="Low complexity" evidence="1">
    <location>
        <begin position="105"/>
        <end position="127"/>
    </location>
</feature>
<feature type="compositionally biased region" description="Basic and acidic residues" evidence="1">
    <location>
        <begin position="149"/>
        <end position="160"/>
    </location>
</feature>
<reference evidence="2" key="1">
    <citation type="submission" date="2023-07" db="EMBL/GenBank/DDBJ databases">
        <title>A chromosome-level genome assembly of Lolium multiflorum.</title>
        <authorList>
            <person name="Chen Y."/>
            <person name="Copetti D."/>
            <person name="Kolliker R."/>
            <person name="Studer B."/>
        </authorList>
    </citation>
    <scope>NUCLEOTIDE SEQUENCE</scope>
    <source>
        <strain evidence="2">02402/16</strain>
        <tissue evidence="2">Leaf</tissue>
    </source>
</reference>
<dbReference type="Proteomes" id="UP001231189">
    <property type="component" value="Unassembled WGS sequence"/>
</dbReference>
<keyword evidence="3" id="KW-1185">Reference proteome</keyword>
<sequence>MAMAAASILPPLLPTPPRTEMVPILPTPPKSKMLPLLPTPSVVAALLALSAMPGRADFVQRWDATKKYKSMIMSPCISSSSESSGSPSRADSIDRWDANKKYKVPAAARATSSSSSSDSSGGSPGRADSVERWDTKKLTTPSRTSTTTDRGRLPGGDNKRPPSRASSAERWDLHKKHRQEENDDLPQTQEATSQGFALGFAQEAFAGPNFYASPDPIMLPMPSFFLRAH</sequence>
<accession>A0AAD8S7T5</accession>
<dbReference type="AlphaFoldDB" id="A0AAD8S7T5"/>
<dbReference type="PANTHER" id="PTHR35361:SF9">
    <property type="entry name" value="DUF4005 DOMAIN-CONTAINING PROTEIN"/>
    <property type="match status" value="1"/>
</dbReference>
<dbReference type="PANTHER" id="PTHR35361">
    <property type="entry name" value="OS08G0443700 PROTEIN"/>
    <property type="match status" value="1"/>
</dbReference>
<proteinExistence type="predicted"/>
<gene>
    <name evidence="2" type="ORF">QYE76_064919</name>
</gene>
<feature type="compositionally biased region" description="Low complexity" evidence="1">
    <location>
        <begin position="138"/>
        <end position="148"/>
    </location>
</feature>
<organism evidence="2 3">
    <name type="scientific">Lolium multiflorum</name>
    <name type="common">Italian ryegrass</name>
    <name type="synonym">Lolium perenne subsp. multiflorum</name>
    <dbReference type="NCBI Taxonomy" id="4521"/>
    <lineage>
        <taxon>Eukaryota</taxon>
        <taxon>Viridiplantae</taxon>
        <taxon>Streptophyta</taxon>
        <taxon>Embryophyta</taxon>
        <taxon>Tracheophyta</taxon>
        <taxon>Spermatophyta</taxon>
        <taxon>Magnoliopsida</taxon>
        <taxon>Liliopsida</taxon>
        <taxon>Poales</taxon>
        <taxon>Poaceae</taxon>
        <taxon>BOP clade</taxon>
        <taxon>Pooideae</taxon>
        <taxon>Poodae</taxon>
        <taxon>Poeae</taxon>
        <taxon>Poeae Chloroplast Group 2 (Poeae type)</taxon>
        <taxon>Loliodinae</taxon>
        <taxon>Loliinae</taxon>
        <taxon>Lolium</taxon>
    </lineage>
</organism>
<dbReference type="EMBL" id="JAUUTY010000004">
    <property type="protein sequence ID" value="KAK1647114.1"/>
    <property type="molecule type" value="Genomic_DNA"/>
</dbReference>
<feature type="compositionally biased region" description="Basic and acidic residues" evidence="1">
    <location>
        <begin position="128"/>
        <end position="137"/>
    </location>
</feature>
<feature type="region of interest" description="Disordered" evidence="1">
    <location>
        <begin position="76"/>
        <end position="196"/>
    </location>
</feature>
<protein>
    <submittedName>
        <fullName evidence="2">Uncharacterized protein</fullName>
    </submittedName>
</protein>
<comment type="caution">
    <text evidence="2">The sequence shown here is derived from an EMBL/GenBank/DDBJ whole genome shotgun (WGS) entry which is preliminary data.</text>
</comment>